<proteinExistence type="predicted"/>
<name>A0A179B457_9ACTO</name>
<evidence type="ECO:0000256" key="1">
    <source>
        <dbReference type="SAM" id="MobiDB-lite"/>
    </source>
</evidence>
<evidence type="ECO:0000313" key="2">
    <source>
        <dbReference type="EMBL" id="OAP86013.1"/>
    </source>
</evidence>
<accession>A0A179B457</accession>
<dbReference type="STRING" id="1823756.A4H34_02210"/>
<dbReference type="AlphaFoldDB" id="A0A179B457"/>
<feature type="region of interest" description="Disordered" evidence="1">
    <location>
        <begin position="1"/>
        <end position="45"/>
    </location>
</feature>
<sequence length="64" mass="6626">MGRAAGADAPSRELKAVGSAGAVPEGEAAASFPEKSGNFRRKAESVPGWARSLPNGVRIGEFLW</sequence>
<dbReference type="EMBL" id="LVZK01000001">
    <property type="protein sequence ID" value="OAP86013.1"/>
    <property type="molecule type" value="Genomic_DNA"/>
</dbReference>
<evidence type="ECO:0000313" key="3">
    <source>
        <dbReference type="Proteomes" id="UP000078368"/>
    </source>
</evidence>
<keyword evidence="3" id="KW-1185">Reference proteome</keyword>
<organism evidence="2 3">
    <name type="scientific">Peptidiphaga gingivicola</name>
    <dbReference type="NCBI Taxonomy" id="2741497"/>
    <lineage>
        <taxon>Bacteria</taxon>
        <taxon>Bacillati</taxon>
        <taxon>Actinomycetota</taxon>
        <taxon>Actinomycetes</taxon>
        <taxon>Actinomycetales</taxon>
        <taxon>Actinomycetaceae</taxon>
        <taxon>Peptidiphaga</taxon>
    </lineage>
</organism>
<protein>
    <submittedName>
        <fullName evidence="2">Uncharacterized protein</fullName>
    </submittedName>
</protein>
<dbReference type="Proteomes" id="UP000078368">
    <property type="component" value="Unassembled WGS sequence"/>
</dbReference>
<comment type="caution">
    <text evidence="2">The sequence shown here is derived from an EMBL/GenBank/DDBJ whole genome shotgun (WGS) entry which is preliminary data.</text>
</comment>
<reference evidence="2 3" key="1">
    <citation type="submission" date="2016-04" db="EMBL/GenBank/DDBJ databases">
        <title>Peptidophaga gingivicola gen. nov., sp. nov., isolated from human subgingival plaque.</title>
        <authorList>
            <person name="Beall C.J."/>
            <person name="Mokrzan E.M."/>
            <person name="Griffen A.L."/>
            <person name="Leys E.J."/>
        </authorList>
    </citation>
    <scope>NUCLEOTIDE SEQUENCE [LARGE SCALE GENOMIC DNA]</scope>
    <source>
        <strain evidence="2 3">BA112</strain>
    </source>
</reference>
<gene>
    <name evidence="2" type="ORF">A4H34_02210</name>
</gene>